<dbReference type="Gene3D" id="3.40.50.2300">
    <property type="match status" value="1"/>
</dbReference>
<dbReference type="GO" id="GO:0000160">
    <property type="term" value="P:phosphorelay signal transduction system"/>
    <property type="evidence" value="ECO:0007669"/>
    <property type="project" value="InterPro"/>
</dbReference>
<evidence type="ECO:0000259" key="3">
    <source>
        <dbReference type="PROSITE" id="PS50110"/>
    </source>
</evidence>
<feature type="domain" description="Response regulatory" evidence="3">
    <location>
        <begin position="5"/>
        <end position="122"/>
    </location>
</feature>
<keyword evidence="5" id="KW-1185">Reference proteome</keyword>
<accession>A0A1H4BH93</accession>
<gene>
    <name evidence="4" type="ORF">SAMN05660420_02213</name>
</gene>
<proteinExistence type="predicted"/>
<dbReference type="EMBL" id="FNQN01000006">
    <property type="protein sequence ID" value="SEA47595.1"/>
    <property type="molecule type" value="Genomic_DNA"/>
</dbReference>
<dbReference type="PANTHER" id="PTHR44591:SF25">
    <property type="entry name" value="CHEMOTAXIS TWO-COMPONENT RESPONSE REGULATOR"/>
    <property type="match status" value="1"/>
</dbReference>
<protein>
    <submittedName>
        <fullName evidence="4">Two-component system, chemotaxis family, response regulator CheY</fullName>
    </submittedName>
</protein>
<dbReference type="OrthoDB" id="9786548at2"/>
<name>A0A1H4BH93_9BACT</name>
<dbReference type="SMART" id="SM00448">
    <property type="entry name" value="REC"/>
    <property type="match status" value="1"/>
</dbReference>
<keyword evidence="1 2" id="KW-0597">Phosphoprotein</keyword>
<evidence type="ECO:0000313" key="4">
    <source>
        <dbReference type="EMBL" id="SEA47595.1"/>
    </source>
</evidence>
<reference evidence="4 5" key="1">
    <citation type="submission" date="2016-10" db="EMBL/GenBank/DDBJ databases">
        <authorList>
            <person name="de Groot N.N."/>
        </authorList>
    </citation>
    <scope>NUCLEOTIDE SEQUENCE [LARGE SCALE GENOMIC DNA]</scope>
    <source>
        <strain evidence="4 5">DSM 7343</strain>
    </source>
</reference>
<dbReference type="PROSITE" id="PS50110">
    <property type="entry name" value="RESPONSE_REGULATORY"/>
    <property type="match status" value="1"/>
</dbReference>
<feature type="modified residue" description="4-aspartylphosphate" evidence="2">
    <location>
        <position position="55"/>
    </location>
</feature>
<dbReference type="Pfam" id="PF00072">
    <property type="entry name" value="Response_reg"/>
    <property type="match status" value="1"/>
</dbReference>
<sequence length="128" mass="14349">MHQRKVLVVDDSPTMRQFIVLALKRLPDLSVDEADNGVAALKQLSSKKYDLLLTDVNMPIMDGLKLVSLIRNDVVNADLPVVVITTEGSEMTRERALQSGASEFVTKPLQTARLIEVVRRLLDPEMRH</sequence>
<evidence type="ECO:0000313" key="5">
    <source>
        <dbReference type="Proteomes" id="UP000199409"/>
    </source>
</evidence>
<dbReference type="AlphaFoldDB" id="A0A1H4BH93"/>
<dbReference type="SUPFAM" id="SSF52172">
    <property type="entry name" value="CheY-like"/>
    <property type="match status" value="1"/>
</dbReference>
<evidence type="ECO:0000256" key="2">
    <source>
        <dbReference type="PROSITE-ProRule" id="PRU00169"/>
    </source>
</evidence>
<dbReference type="InterPro" id="IPR050595">
    <property type="entry name" value="Bact_response_regulator"/>
</dbReference>
<evidence type="ECO:0000256" key="1">
    <source>
        <dbReference type="ARBA" id="ARBA00022553"/>
    </source>
</evidence>
<dbReference type="InterPro" id="IPR001789">
    <property type="entry name" value="Sig_transdc_resp-reg_receiver"/>
</dbReference>
<dbReference type="InterPro" id="IPR011006">
    <property type="entry name" value="CheY-like_superfamily"/>
</dbReference>
<dbReference type="Proteomes" id="UP000199409">
    <property type="component" value="Unassembled WGS sequence"/>
</dbReference>
<dbReference type="RefSeq" id="WP_092348237.1">
    <property type="nucleotide sequence ID" value="NZ_FNQN01000006.1"/>
</dbReference>
<dbReference type="PANTHER" id="PTHR44591">
    <property type="entry name" value="STRESS RESPONSE REGULATOR PROTEIN 1"/>
    <property type="match status" value="1"/>
</dbReference>
<dbReference type="STRING" id="37625.SAMN05660420_02213"/>
<organism evidence="4 5">
    <name type="scientific">Desulfuromusa kysingii</name>
    <dbReference type="NCBI Taxonomy" id="37625"/>
    <lineage>
        <taxon>Bacteria</taxon>
        <taxon>Pseudomonadati</taxon>
        <taxon>Thermodesulfobacteriota</taxon>
        <taxon>Desulfuromonadia</taxon>
        <taxon>Desulfuromonadales</taxon>
        <taxon>Geopsychrobacteraceae</taxon>
        <taxon>Desulfuromusa</taxon>
    </lineage>
</organism>